<feature type="compositionally biased region" description="Pro residues" evidence="1">
    <location>
        <begin position="118"/>
        <end position="140"/>
    </location>
</feature>
<keyword evidence="4" id="KW-1185">Reference proteome</keyword>
<evidence type="ECO:0000313" key="4">
    <source>
        <dbReference type="Proteomes" id="UP001595604"/>
    </source>
</evidence>
<protein>
    <submittedName>
        <fullName evidence="3">DUF1214 domain-containing protein</fullName>
    </submittedName>
</protein>
<dbReference type="RefSeq" id="WP_379509079.1">
    <property type="nucleotide sequence ID" value="NZ_JBHRTQ010000005.1"/>
</dbReference>
<dbReference type="EMBL" id="JBHRTQ010000005">
    <property type="protein sequence ID" value="MFC3173694.1"/>
    <property type="molecule type" value="Genomic_DNA"/>
</dbReference>
<proteinExistence type="predicted"/>
<feature type="region of interest" description="Disordered" evidence="1">
    <location>
        <begin position="116"/>
        <end position="140"/>
    </location>
</feature>
<feature type="domain" description="DUF1214" evidence="2">
    <location>
        <begin position="281"/>
        <end position="355"/>
    </location>
</feature>
<reference evidence="4" key="1">
    <citation type="journal article" date="2019" name="Int. J. Syst. Evol. Microbiol.">
        <title>The Global Catalogue of Microorganisms (GCM) 10K type strain sequencing project: providing services to taxonomists for standard genome sequencing and annotation.</title>
        <authorList>
            <consortium name="The Broad Institute Genomics Platform"/>
            <consortium name="The Broad Institute Genome Sequencing Center for Infectious Disease"/>
            <person name="Wu L."/>
            <person name="Ma J."/>
        </authorList>
    </citation>
    <scope>NUCLEOTIDE SEQUENCE [LARGE SCALE GENOMIC DNA]</scope>
    <source>
        <strain evidence="4">KCTC 42984</strain>
    </source>
</reference>
<name>A0ABV7IN80_9SPHN</name>
<dbReference type="Pfam" id="PF06742">
    <property type="entry name" value="DUF1214"/>
    <property type="match status" value="1"/>
</dbReference>
<dbReference type="Proteomes" id="UP001595604">
    <property type="component" value="Unassembled WGS sequence"/>
</dbReference>
<comment type="caution">
    <text evidence="3">The sequence shown here is derived from an EMBL/GenBank/DDBJ whole genome shotgun (WGS) entry which is preliminary data.</text>
</comment>
<organism evidence="3 4">
    <name type="scientific">Novosphingobium bradum</name>
    <dbReference type="NCBI Taxonomy" id="1737444"/>
    <lineage>
        <taxon>Bacteria</taxon>
        <taxon>Pseudomonadati</taxon>
        <taxon>Pseudomonadota</taxon>
        <taxon>Alphaproteobacteria</taxon>
        <taxon>Sphingomonadales</taxon>
        <taxon>Sphingomonadaceae</taxon>
        <taxon>Novosphingobium</taxon>
    </lineage>
</organism>
<dbReference type="InterPro" id="IPR010621">
    <property type="entry name" value="DUF1214"/>
</dbReference>
<evidence type="ECO:0000256" key="1">
    <source>
        <dbReference type="SAM" id="MobiDB-lite"/>
    </source>
</evidence>
<evidence type="ECO:0000313" key="3">
    <source>
        <dbReference type="EMBL" id="MFC3173694.1"/>
    </source>
</evidence>
<gene>
    <name evidence="3" type="ORF">ACFOD9_05460</name>
</gene>
<sequence>MSDSFTKWTDIVGGLEPVSARLMERWGRTGGDPADRQDLDRLLLSAVAGAWLSHVALDPAQPAFAPLWNNWLNMAGPNPDYVYRVADVDPKGVYRISGYRGSSRFVEVAQSGWEMMLPRPPAPKTPPSPDAPRPAPPKPLPFHDLDDLAVGADGYFSVILSAERPEGHEGDWWPLDPRCIKLMIRSCACDWLREVDVRLAIIRLDASAPMDRVELSRRMGNVARWSEGILAFDISHAQHYRDTHETNQLLVSQAMLQGGGVAEQLYYDCWYEIGEDEALIIDTAVPETARYWQLLVADDRFSTVDWVYRQSSLNDSQMRVDPDGRVRAVVSGRDPGVHNWLDKAGNRTGIVQMRLKSASPVPDPVTKLVPLAEVMDHLPAGTPRVSPEERAESLRQRAEGAQLRIYW</sequence>
<accession>A0ABV7IN80</accession>
<evidence type="ECO:0000259" key="2">
    <source>
        <dbReference type="Pfam" id="PF06742"/>
    </source>
</evidence>